<dbReference type="PANTHER" id="PTHR10794">
    <property type="entry name" value="ABHYDROLASE DOMAIN-CONTAINING PROTEIN"/>
    <property type="match status" value="1"/>
</dbReference>
<dbReference type="Proteomes" id="UP000014680">
    <property type="component" value="Unassembled WGS sequence"/>
</dbReference>
<dbReference type="KEGG" id="eiv:EIN_504100"/>
<proteinExistence type="predicted"/>
<dbReference type="InterPro" id="IPR050960">
    <property type="entry name" value="AB_hydrolase_4_sf"/>
</dbReference>
<dbReference type="RefSeq" id="XP_004257055.1">
    <property type="nucleotide sequence ID" value="XM_004257007.1"/>
</dbReference>
<dbReference type="VEuPathDB" id="AmoebaDB:EIN_504100"/>
<dbReference type="GeneID" id="14889297"/>
<dbReference type="GO" id="GO:0051792">
    <property type="term" value="P:medium-chain fatty acid biosynthetic process"/>
    <property type="evidence" value="ECO:0007669"/>
    <property type="project" value="TreeGrafter"/>
</dbReference>
<sequence length="147" mass="16452">MKLLLSLISTGNLNNFDVGPLQQNCTRKNIINVDRLFNTKIFHYGDVQTYYSDIEMWYTLLPKSKVPFLSINAIDDPIALSSDNSRRRITNAVGAANNVMSIFTQTGGHLGWVGQAKGATGWDDDMVLQYIAALIDIRKTNKVEDLL</sequence>
<accession>A0A0A1U7H0</accession>
<dbReference type="OrthoDB" id="5954035at2759"/>
<dbReference type="GO" id="GO:0008126">
    <property type="term" value="F:acetylesterase activity"/>
    <property type="evidence" value="ECO:0007669"/>
    <property type="project" value="TreeGrafter"/>
</dbReference>
<dbReference type="GO" id="GO:0047372">
    <property type="term" value="F:monoacylglycerol lipase activity"/>
    <property type="evidence" value="ECO:0007669"/>
    <property type="project" value="TreeGrafter"/>
</dbReference>
<dbReference type="PANTHER" id="PTHR10794:SF63">
    <property type="entry name" value="ALPHA_BETA HYDROLASE 1, ISOFORM A"/>
    <property type="match status" value="1"/>
</dbReference>
<reference evidence="1 2" key="1">
    <citation type="submission" date="2012-10" db="EMBL/GenBank/DDBJ databases">
        <authorList>
            <person name="Zafar N."/>
            <person name="Inman J."/>
            <person name="Hall N."/>
            <person name="Lorenzi H."/>
            <person name="Caler E."/>
        </authorList>
    </citation>
    <scope>NUCLEOTIDE SEQUENCE [LARGE SCALE GENOMIC DNA]</scope>
    <source>
        <strain evidence="1 2">IP1</strain>
    </source>
</reference>
<evidence type="ECO:0000313" key="2">
    <source>
        <dbReference type="Proteomes" id="UP000014680"/>
    </source>
</evidence>
<dbReference type="GO" id="GO:0051793">
    <property type="term" value="P:medium-chain fatty acid catabolic process"/>
    <property type="evidence" value="ECO:0007669"/>
    <property type="project" value="TreeGrafter"/>
</dbReference>
<keyword evidence="2" id="KW-1185">Reference proteome</keyword>
<name>A0A0A1U7H0_ENTIV</name>
<dbReference type="EMBL" id="KB206500">
    <property type="protein sequence ID" value="ELP90284.1"/>
    <property type="molecule type" value="Genomic_DNA"/>
</dbReference>
<organism evidence="1 2">
    <name type="scientific">Entamoeba invadens IP1</name>
    <dbReference type="NCBI Taxonomy" id="370355"/>
    <lineage>
        <taxon>Eukaryota</taxon>
        <taxon>Amoebozoa</taxon>
        <taxon>Evosea</taxon>
        <taxon>Archamoebae</taxon>
        <taxon>Mastigamoebida</taxon>
        <taxon>Entamoebidae</taxon>
        <taxon>Entamoeba</taxon>
    </lineage>
</organism>
<dbReference type="AlphaFoldDB" id="A0A0A1U7H0"/>
<protein>
    <submittedName>
        <fullName evidence="1">Uncharacterized protein</fullName>
    </submittedName>
</protein>
<evidence type="ECO:0000313" key="1">
    <source>
        <dbReference type="EMBL" id="ELP90284.1"/>
    </source>
</evidence>
<gene>
    <name evidence="1" type="ORF">EIN_504100</name>
</gene>